<evidence type="ECO:0000256" key="7">
    <source>
        <dbReference type="SAM" id="Phobius"/>
    </source>
</evidence>
<dbReference type="Proteomes" id="UP001526426">
    <property type="component" value="Unassembled WGS sequence"/>
</dbReference>
<feature type="transmembrane region" description="Helical" evidence="7">
    <location>
        <begin position="31"/>
        <end position="52"/>
    </location>
</feature>
<organism evidence="8 9">
    <name type="scientific">Spirulina subsalsa FACHB-351</name>
    <dbReference type="NCBI Taxonomy" id="234711"/>
    <lineage>
        <taxon>Bacteria</taxon>
        <taxon>Bacillati</taxon>
        <taxon>Cyanobacteriota</taxon>
        <taxon>Cyanophyceae</taxon>
        <taxon>Spirulinales</taxon>
        <taxon>Spirulinaceae</taxon>
        <taxon>Spirulina</taxon>
    </lineage>
</organism>
<dbReference type="Pfam" id="PF03739">
    <property type="entry name" value="LptF_LptG"/>
    <property type="match status" value="1"/>
</dbReference>
<evidence type="ECO:0000256" key="3">
    <source>
        <dbReference type="ARBA" id="ARBA00022692"/>
    </source>
</evidence>
<name>A0ABT3L151_9CYAN</name>
<keyword evidence="6" id="KW-0175">Coiled coil</keyword>
<evidence type="ECO:0000256" key="5">
    <source>
        <dbReference type="ARBA" id="ARBA00023136"/>
    </source>
</evidence>
<sequence>MAIAHVNLFISRFFRLSLLDRYLIGELLPPFLFGVGLFSSLGVAVGTVFDLVRQVTEYGLLLDVAIKVLLLKVPEFAAYALPVSLLLTTLMTYSRLSGDSELIALRSVGISTYRLVVPTLIMSVAVTGLTFLFNELVVPAANYQAALTLERALNQEQPKFQENNIFYPEYTQIQDENGRSRPILSRLFYAEQFDGKNMKRLTVLDRTQDGVSQIVTSESASWNFRENKWDFVDGVIYLISSDGSFRNILRFDRQMLQLPRTPLDLAQRARGNQEMNIAQARERLEILKVSGDEAELRKLKVRIQQKYAFPFVCIVFALLGAALGNQPQQTSRATSFGISVVVVFSYYLLFFVTGAMGLVGIFSPFFAAWLANMFGIVVGGLLLFRSANQFS</sequence>
<dbReference type="PANTHER" id="PTHR33529">
    <property type="entry name" value="SLR0882 PROTEIN-RELATED"/>
    <property type="match status" value="1"/>
</dbReference>
<keyword evidence="3 7" id="KW-0812">Transmembrane</keyword>
<feature type="coiled-coil region" evidence="6">
    <location>
        <begin position="263"/>
        <end position="297"/>
    </location>
</feature>
<feature type="transmembrane region" description="Helical" evidence="7">
    <location>
        <begin position="336"/>
        <end position="359"/>
    </location>
</feature>
<keyword evidence="5 7" id="KW-0472">Membrane</keyword>
<dbReference type="EMBL" id="JAIHOM010000009">
    <property type="protein sequence ID" value="MCW6035225.1"/>
    <property type="molecule type" value="Genomic_DNA"/>
</dbReference>
<comment type="subcellular location">
    <subcellularLocation>
        <location evidence="1">Cell membrane</location>
        <topology evidence="1">Multi-pass membrane protein</topology>
    </subcellularLocation>
</comment>
<comment type="caution">
    <text evidence="8">The sequence shown here is derived from an EMBL/GenBank/DDBJ whole genome shotgun (WGS) entry which is preliminary data.</text>
</comment>
<evidence type="ECO:0000313" key="9">
    <source>
        <dbReference type="Proteomes" id="UP001526426"/>
    </source>
</evidence>
<evidence type="ECO:0000256" key="4">
    <source>
        <dbReference type="ARBA" id="ARBA00022989"/>
    </source>
</evidence>
<evidence type="ECO:0000256" key="2">
    <source>
        <dbReference type="ARBA" id="ARBA00022475"/>
    </source>
</evidence>
<feature type="transmembrane region" description="Helical" evidence="7">
    <location>
        <begin position="307"/>
        <end position="324"/>
    </location>
</feature>
<accession>A0ABT3L151</accession>
<keyword evidence="9" id="KW-1185">Reference proteome</keyword>
<proteinExistence type="predicted"/>
<feature type="transmembrane region" description="Helical" evidence="7">
    <location>
        <begin position="365"/>
        <end position="384"/>
    </location>
</feature>
<dbReference type="RefSeq" id="WP_265262894.1">
    <property type="nucleotide sequence ID" value="NZ_JAIHOM010000009.1"/>
</dbReference>
<evidence type="ECO:0000313" key="8">
    <source>
        <dbReference type="EMBL" id="MCW6035225.1"/>
    </source>
</evidence>
<keyword evidence="4 7" id="KW-1133">Transmembrane helix</keyword>
<evidence type="ECO:0000256" key="1">
    <source>
        <dbReference type="ARBA" id="ARBA00004651"/>
    </source>
</evidence>
<feature type="transmembrane region" description="Helical" evidence="7">
    <location>
        <begin position="76"/>
        <end position="94"/>
    </location>
</feature>
<keyword evidence="2" id="KW-1003">Cell membrane</keyword>
<reference evidence="8 9" key="1">
    <citation type="submission" date="2021-08" db="EMBL/GenBank/DDBJ databases">
        <title>Draft genome sequence of Spirulina subsalsa with high tolerance to salinity and hype-accumulation of phycocyanin.</title>
        <authorList>
            <person name="Pei H."/>
            <person name="Jiang L."/>
        </authorList>
    </citation>
    <scope>NUCLEOTIDE SEQUENCE [LARGE SCALE GENOMIC DNA]</scope>
    <source>
        <strain evidence="8 9">FACHB-351</strain>
    </source>
</reference>
<dbReference type="PANTHER" id="PTHR33529:SF6">
    <property type="entry name" value="YJGP_YJGQ FAMILY PERMEASE"/>
    <property type="match status" value="1"/>
</dbReference>
<feature type="transmembrane region" description="Helical" evidence="7">
    <location>
        <begin position="115"/>
        <end position="133"/>
    </location>
</feature>
<protein>
    <submittedName>
        <fullName evidence="8">LptF/LptG family permease</fullName>
    </submittedName>
</protein>
<evidence type="ECO:0000256" key="6">
    <source>
        <dbReference type="SAM" id="Coils"/>
    </source>
</evidence>
<dbReference type="InterPro" id="IPR005495">
    <property type="entry name" value="LptG/LptF_permease"/>
</dbReference>
<gene>
    <name evidence="8" type="ORF">K4A83_02920</name>
</gene>